<feature type="compositionally biased region" description="Polar residues" evidence="11">
    <location>
        <begin position="456"/>
        <end position="471"/>
    </location>
</feature>
<keyword evidence="6" id="KW-0297">G-protein coupled receptor</keyword>
<dbReference type="SMART" id="SM00008">
    <property type="entry name" value="HormR"/>
    <property type="match status" value="1"/>
</dbReference>
<evidence type="ECO:0000256" key="12">
    <source>
        <dbReference type="SAM" id="Phobius"/>
    </source>
</evidence>
<evidence type="ECO:0000256" key="11">
    <source>
        <dbReference type="SAM" id="MobiDB-lite"/>
    </source>
</evidence>
<feature type="transmembrane region" description="Helical" evidence="12">
    <location>
        <begin position="357"/>
        <end position="377"/>
    </location>
</feature>
<evidence type="ECO:0000256" key="9">
    <source>
        <dbReference type="ARBA" id="ARBA00023180"/>
    </source>
</evidence>
<feature type="transmembrane region" description="Helical" evidence="12">
    <location>
        <begin position="187"/>
        <end position="204"/>
    </location>
</feature>
<name>A0A9W3ADX0_BIOGL</name>
<evidence type="ECO:0000256" key="3">
    <source>
        <dbReference type="ARBA" id="ARBA00022475"/>
    </source>
</evidence>
<keyword evidence="4 12" id="KW-0812">Transmembrane</keyword>
<dbReference type="SUPFAM" id="SSF111418">
    <property type="entry name" value="Hormone receptor domain"/>
    <property type="match status" value="1"/>
</dbReference>
<dbReference type="PRINTS" id="PR00249">
    <property type="entry name" value="GPCRSECRETIN"/>
</dbReference>
<feature type="transmembrane region" description="Helical" evidence="12">
    <location>
        <begin position="249"/>
        <end position="268"/>
    </location>
</feature>
<keyword evidence="15" id="KW-1185">Reference proteome</keyword>
<dbReference type="GeneID" id="106078586"/>
<evidence type="ECO:0000256" key="4">
    <source>
        <dbReference type="ARBA" id="ARBA00022692"/>
    </source>
</evidence>
<reference evidence="16" key="1">
    <citation type="submission" date="2025-08" db="UniProtKB">
        <authorList>
            <consortium name="RefSeq"/>
        </authorList>
    </citation>
    <scope>IDENTIFICATION</scope>
</reference>
<evidence type="ECO:0000256" key="7">
    <source>
        <dbReference type="ARBA" id="ARBA00023136"/>
    </source>
</evidence>
<dbReference type="GO" id="GO:0007188">
    <property type="term" value="P:adenylate cyclase-modulating G protein-coupled receptor signaling pathway"/>
    <property type="evidence" value="ECO:0007669"/>
    <property type="project" value="TreeGrafter"/>
</dbReference>
<keyword evidence="8" id="KW-0675">Receptor</keyword>
<dbReference type="InterPro" id="IPR036445">
    <property type="entry name" value="GPCR_2_extracell_dom_sf"/>
</dbReference>
<evidence type="ECO:0000313" key="16">
    <source>
        <dbReference type="RefSeq" id="XP_055885373.1"/>
    </source>
</evidence>
<feature type="transmembrane region" description="Helical" evidence="12">
    <location>
        <begin position="389"/>
        <end position="412"/>
    </location>
</feature>
<evidence type="ECO:0000256" key="6">
    <source>
        <dbReference type="ARBA" id="ARBA00023040"/>
    </source>
</evidence>
<feature type="domain" description="G-protein coupled receptors family 2 profile 2" evidence="14">
    <location>
        <begin position="149"/>
        <end position="413"/>
    </location>
</feature>
<dbReference type="OrthoDB" id="5967113at2759"/>
<keyword evidence="9" id="KW-0325">Glycoprotein</keyword>
<dbReference type="GO" id="GO:0005886">
    <property type="term" value="C:plasma membrane"/>
    <property type="evidence" value="ECO:0007669"/>
    <property type="project" value="UniProtKB-SubCell"/>
</dbReference>
<feature type="transmembrane region" description="Helical" evidence="12">
    <location>
        <begin position="154"/>
        <end position="175"/>
    </location>
</feature>
<dbReference type="InterPro" id="IPR000832">
    <property type="entry name" value="GPCR_2_secretin-like"/>
</dbReference>
<evidence type="ECO:0000259" key="14">
    <source>
        <dbReference type="PROSITE" id="PS50261"/>
    </source>
</evidence>
<keyword evidence="3" id="KW-1003">Cell membrane</keyword>
<dbReference type="PROSITE" id="PS50227">
    <property type="entry name" value="G_PROTEIN_RECEP_F2_3"/>
    <property type="match status" value="1"/>
</dbReference>
<dbReference type="Gene3D" id="4.10.1240.10">
    <property type="entry name" value="GPCR, family 2, extracellular hormone receptor domain"/>
    <property type="match status" value="1"/>
</dbReference>
<dbReference type="PROSITE" id="PS50261">
    <property type="entry name" value="G_PROTEIN_RECEP_F2_4"/>
    <property type="match status" value="1"/>
</dbReference>
<comment type="similarity">
    <text evidence="2">Belongs to the G-protein coupled receptor 2 family.</text>
</comment>
<evidence type="ECO:0000256" key="10">
    <source>
        <dbReference type="ARBA" id="ARBA00023224"/>
    </source>
</evidence>
<dbReference type="GO" id="GO:0008528">
    <property type="term" value="F:G protein-coupled peptide receptor activity"/>
    <property type="evidence" value="ECO:0007669"/>
    <property type="project" value="TreeGrafter"/>
</dbReference>
<dbReference type="InterPro" id="IPR001879">
    <property type="entry name" value="GPCR_2_extracellular_dom"/>
</dbReference>
<feature type="region of interest" description="Disordered" evidence="11">
    <location>
        <begin position="456"/>
        <end position="477"/>
    </location>
</feature>
<dbReference type="Gene3D" id="1.20.1070.10">
    <property type="entry name" value="Rhodopsin 7-helix transmembrane proteins"/>
    <property type="match status" value="1"/>
</dbReference>
<keyword evidence="10" id="KW-0807">Transducer</keyword>
<feature type="transmembrane region" description="Helical" evidence="12">
    <location>
        <begin position="275"/>
        <end position="294"/>
    </location>
</feature>
<evidence type="ECO:0000256" key="5">
    <source>
        <dbReference type="ARBA" id="ARBA00022989"/>
    </source>
</evidence>
<comment type="subcellular location">
    <subcellularLocation>
        <location evidence="1">Cell membrane</location>
        <topology evidence="1">Multi-pass membrane protein</topology>
    </subcellularLocation>
</comment>
<dbReference type="InterPro" id="IPR017983">
    <property type="entry name" value="GPCR_2_secretin-like_CS"/>
</dbReference>
<feature type="transmembrane region" description="Helical" evidence="12">
    <location>
        <begin position="314"/>
        <end position="336"/>
    </location>
</feature>
<evidence type="ECO:0000313" key="15">
    <source>
        <dbReference type="Proteomes" id="UP001165740"/>
    </source>
</evidence>
<evidence type="ECO:0000256" key="2">
    <source>
        <dbReference type="ARBA" id="ARBA00005314"/>
    </source>
</evidence>
<evidence type="ECO:0000259" key="13">
    <source>
        <dbReference type="PROSITE" id="PS50227"/>
    </source>
</evidence>
<keyword evidence="5 12" id="KW-1133">Transmembrane helix</keyword>
<organism evidence="15 16">
    <name type="scientific">Biomphalaria glabrata</name>
    <name type="common">Bloodfluke planorb</name>
    <name type="synonym">Freshwater snail</name>
    <dbReference type="NCBI Taxonomy" id="6526"/>
    <lineage>
        <taxon>Eukaryota</taxon>
        <taxon>Metazoa</taxon>
        <taxon>Spiralia</taxon>
        <taxon>Lophotrochozoa</taxon>
        <taxon>Mollusca</taxon>
        <taxon>Gastropoda</taxon>
        <taxon>Heterobranchia</taxon>
        <taxon>Euthyneura</taxon>
        <taxon>Panpulmonata</taxon>
        <taxon>Hygrophila</taxon>
        <taxon>Lymnaeoidea</taxon>
        <taxon>Planorbidae</taxon>
        <taxon>Biomphalaria</taxon>
    </lineage>
</organism>
<keyword evidence="7 12" id="KW-0472">Membrane</keyword>
<protein>
    <submittedName>
        <fullName evidence="16">PDF receptor-like isoform X1</fullName>
    </submittedName>
</protein>
<dbReference type="PROSITE" id="PS00649">
    <property type="entry name" value="G_PROTEIN_RECEP_F2_1"/>
    <property type="match status" value="1"/>
</dbReference>
<dbReference type="InterPro" id="IPR017981">
    <property type="entry name" value="GPCR_2-like_7TM"/>
</dbReference>
<dbReference type="AlphaFoldDB" id="A0A9W3ADX0"/>
<evidence type="ECO:0000256" key="8">
    <source>
        <dbReference type="ARBA" id="ARBA00023170"/>
    </source>
</evidence>
<dbReference type="Pfam" id="PF00002">
    <property type="entry name" value="7tm_2"/>
    <property type="match status" value="1"/>
</dbReference>
<gene>
    <name evidence="16" type="primary">LOC106078586</name>
</gene>
<feature type="domain" description="G-protein coupled receptors family 2 profile 1" evidence="13">
    <location>
        <begin position="36"/>
        <end position="122"/>
    </location>
</feature>
<dbReference type="RefSeq" id="XP_055885373.1">
    <property type="nucleotide sequence ID" value="XM_056029398.1"/>
</dbReference>
<dbReference type="GO" id="GO:0007166">
    <property type="term" value="P:cell surface receptor signaling pathway"/>
    <property type="evidence" value="ECO:0007669"/>
    <property type="project" value="InterPro"/>
</dbReference>
<dbReference type="Proteomes" id="UP001165740">
    <property type="component" value="Chromosome 1"/>
</dbReference>
<dbReference type="Pfam" id="PF02793">
    <property type="entry name" value="HRM"/>
    <property type="match status" value="1"/>
</dbReference>
<proteinExistence type="inferred from homology"/>
<sequence length="529" mass="60326">MNETKTIFSESQINVNLSTTTEFSMFRAPVLRTAEACFKALGPLAHMTDGSYCRGVWDTVMCWPAAKAGSVIRLPCPPLPGLIKENKAYKICGPSGLWETREKGVFTNDIGYTHYTECYSKEALETYMKYLGNKTLAEKEFIKDIITTSRTLEIVGLCISLITTIISLFIFWYFSTLKCHRTRIHKNLFVAMIVQISMRIILYVDQLVARETGGKIAGAASGDSNTIYDTPIFCEILYSLLEYTKTVKFMWMFVEGIYLHNMIAVSVFSGKPNYVIFYTIGWGFPVLLTVAWVIPMARINTIRCWFGYYMNPLIWIIEGPRAAVMAVNLFFLLNIIRVLVMKLRESETNEADKLRKAVKAAIVLLPLLGLTNFVIMLEPDGHDWVKFSVYSFSTSFLNASEGFFISLLYCFLNGEVRQACKRQWYRWRQHRLIHSSSLRRMSRSLSIFTSFTEVPHPISSQKSNQTVNGEPSESEVPHSRFSVIFKARHSRRQSSRDLGSVLGPRSMSDVPDLPDIVTCRTDLMCEEKV</sequence>
<dbReference type="PANTHER" id="PTHR45620">
    <property type="entry name" value="PDF RECEPTOR-LIKE PROTEIN-RELATED"/>
    <property type="match status" value="1"/>
</dbReference>
<accession>A0A9W3ADX0</accession>
<evidence type="ECO:0000256" key="1">
    <source>
        <dbReference type="ARBA" id="ARBA00004651"/>
    </source>
</evidence>
<dbReference type="InterPro" id="IPR050332">
    <property type="entry name" value="GPCR_2"/>
</dbReference>
<dbReference type="PANTHER" id="PTHR45620:SF17">
    <property type="entry name" value="PDF RECEPTOR"/>
    <property type="match status" value="1"/>
</dbReference>